<evidence type="ECO:0000313" key="3">
    <source>
        <dbReference type="Proteomes" id="UP000753802"/>
    </source>
</evidence>
<name>A0ABW9ZYA7_9BACT</name>
<dbReference type="InterPro" id="IPR024884">
    <property type="entry name" value="NAPE-PLD"/>
</dbReference>
<comment type="caution">
    <text evidence="2">The sequence shown here is derived from an EMBL/GenBank/DDBJ whole genome shotgun (WGS) entry which is preliminary data.</text>
</comment>
<dbReference type="PIRSF" id="PIRSF038896">
    <property type="entry name" value="NAPE-PLD"/>
    <property type="match status" value="1"/>
</dbReference>
<reference evidence="2 3" key="1">
    <citation type="submission" date="2020-01" db="EMBL/GenBank/DDBJ databases">
        <title>Genome analysis.</title>
        <authorList>
            <person name="Wu S."/>
            <person name="Wang G."/>
        </authorList>
    </citation>
    <scope>NUCLEOTIDE SEQUENCE [LARGE SCALE GENOMIC DNA]</scope>
    <source>
        <strain evidence="2 3">SYL130</strain>
    </source>
</reference>
<dbReference type="InterPro" id="IPR036866">
    <property type="entry name" value="RibonucZ/Hydroxyglut_hydro"/>
</dbReference>
<dbReference type="PANTHER" id="PTHR15032:SF4">
    <property type="entry name" value="N-ACYL-PHOSPHATIDYLETHANOLAMINE-HYDROLYZING PHOSPHOLIPASE D"/>
    <property type="match status" value="1"/>
</dbReference>
<dbReference type="Pfam" id="PF12706">
    <property type="entry name" value="Lactamase_B_2"/>
    <property type="match status" value="1"/>
</dbReference>
<dbReference type="PANTHER" id="PTHR15032">
    <property type="entry name" value="N-ACYL-PHOSPHATIDYLETHANOLAMINE-HYDROLYZING PHOSPHOLIPASE D"/>
    <property type="match status" value="1"/>
</dbReference>
<dbReference type="SUPFAM" id="SSF56281">
    <property type="entry name" value="Metallo-hydrolase/oxidoreductase"/>
    <property type="match status" value="1"/>
</dbReference>
<dbReference type="InterPro" id="IPR001279">
    <property type="entry name" value="Metallo-B-lactamas"/>
</dbReference>
<keyword evidence="3" id="KW-1185">Reference proteome</keyword>
<gene>
    <name evidence="2" type="ORF">GWC95_14950</name>
</gene>
<accession>A0ABW9ZYA7</accession>
<dbReference type="Gene3D" id="3.60.15.10">
    <property type="entry name" value="Ribonuclease Z/Hydroxyacylglutathione hydrolase-like"/>
    <property type="match status" value="1"/>
</dbReference>
<evidence type="ECO:0000259" key="1">
    <source>
        <dbReference type="Pfam" id="PF12706"/>
    </source>
</evidence>
<evidence type="ECO:0000313" key="2">
    <source>
        <dbReference type="EMBL" id="NCI51229.1"/>
    </source>
</evidence>
<protein>
    <submittedName>
        <fullName evidence="2">MBL fold metallo-hydrolase</fullName>
    </submittedName>
</protein>
<feature type="domain" description="Metallo-beta-lactamase" evidence="1">
    <location>
        <begin position="115"/>
        <end position="310"/>
    </location>
</feature>
<sequence length="362" mass="41144">MVFALLVSALVLAVLVFMNSRRFGAIATGERLKRIKRSAHYREGSFQNLHHTPTMTEGVHFFKVLKEFIFDKSKRLAPAHPIPSKKTNLQTAAPDEDFLVWFGHSSYYMQVDGKKILVDPVLSGNASPFSFTTKSYPGTDVYSTDDFPEIDYLFITHDHWDHLDYRTVLALKPKVRKIITGLGTGAHFERWGFEKNTIDEYDWNDVAEPDPGFVVHALPARHFSGRGLKRNQVLWMSFALITPTKRIYIGGDSGYDTHFEEIGKSYGPFDLAVLECGQYNRNWKYIHMMPEQTVAAAIALRAETLLPVHWAKFSLSQHAWDEPIIRATAEAAKTGLKLAHPMIGAKLNLDGNGLFDRWWESV</sequence>
<dbReference type="Proteomes" id="UP000753802">
    <property type="component" value="Unassembled WGS sequence"/>
</dbReference>
<proteinExistence type="predicted"/>
<dbReference type="RefSeq" id="WP_161819519.1">
    <property type="nucleotide sequence ID" value="NZ_JAACJS010000015.1"/>
</dbReference>
<organism evidence="2 3">
    <name type="scientific">Sediminibacterium roseum</name>
    <dbReference type="NCBI Taxonomy" id="1978412"/>
    <lineage>
        <taxon>Bacteria</taxon>
        <taxon>Pseudomonadati</taxon>
        <taxon>Bacteroidota</taxon>
        <taxon>Chitinophagia</taxon>
        <taxon>Chitinophagales</taxon>
        <taxon>Chitinophagaceae</taxon>
        <taxon>Sediminibacterium</taxon>
    </lineage>
</organism>
<dbReference type="EMBL" id="JAACJS010000015">
    <property type="protein sequence ID" value="NCI51229.1"/>
    <property type="molecule type" value="Genomic_DNA"/>
</dbReference>